<proteinExistence type="predicted"/>
<feature type="chain" id="PRO_5040907271" evidence="1">
    <location>
        <begin position="23"/>
        <end position="118"/>
    </location>
</feature>
<dbReference type="EMBL" id="JAPQKH010000002">
    <property type="protein sequence ID" value="KAJ5112941.1"/>
    <property type="molecule type" value="Genomic_DNA"/>
</dbReference>
<gene>
    <name evidence="2" type="ORF">N7456_001475</name>
</gene>
<name>A0A9W9G6I8_9EURO</name>
<reference evidence="2" key="2">
    <citation type="journal article" date="2023" name="IMA Fungus">
        <title>Comparative genomic study of the Penicillium genus elucidates a diverse pangenome and 15 lateral gene transfer events.</title>
        <authorList>
            <person name="Petersen C."/>
            <person name="Sorensen T."/>
            <person name="Nielsen M.R."/>
            <person name="Sondergaard T.E."/>
            <person name="Sorensen J.L."/>
            <person name="Fitzpatrick D.A."/>
            <person name="Frisvad J.C."/>
            <person name="Nielsen K.L."/>
        </authorList>
    </citation>
    <scope>NUCLEOTIDE SEQUENCE</scope>
    <source>
        <strain evidence="2">IBT 30069</strain>
    </source>
</reference>
<dbReference type="AlphaFoldDB" id="A0A9W9G6I8"/>
<organism evidence="2 3">
    <name type="scientific">Penicillium angulare</name>
    <dbReference type="NCBI Taxonomy" id="116970"/>
    <lineage>
        <taxon>Eukaryota</taxon>
        <taxon>Fungi</taxon>
        <taxon>Dikarya</taxon>
        <taxon>Ascomycota</taxon>
        <taxon>Pezizomycotina</taxon>
        <taxon>Eurotiomycetes</taxon>
        <taxon>Eurotiomycetidae</taxon>
        <taxon>Eurotiales</taxon>
        <taxon>Aspergillaceae</taxon>
        <taxon>Penicillium</taxon>
    </lineage>
</organism>
<protein>
    <submittedName>
        <fullName evidence="2">Uncharacterized protein</fullName>
    </submittedName>
</protein>
<evidence type="ECO:0000256" key="1">
    <source>
        <dbReference type="SAM" id="SignalP"/>
    </source>
</evidence>
<evidence type="ECO:0000313" key="2">
    <source>
        <dbReference type="EMBL" id="KAJ5112941.1"/>
    </source>
</evidence>
<keyword evidence="3" id="KW-1185">Reference proteome</keyword>
<dbReference type="OrthoDB" id="4525913at2759"/>
<feature type="signal peptide" evidence="1">
    <location>
        <begin position="1"/>
        <end position="22"/>
    </location>
</feature>
<evidence type="ECO:0000313" key="3">
    <source>
        <dbReference type="Proteomes" id="UP001149165"/>
    </source>
</evidence>
<comment type="caution">
    <text evidence="2">The sequence shown here is derived from an EMBL/GenBank/DDBJ whole genome shotgun (WGS) entry which is preliminary data.</text>
</comment>
<dbReference type="Proteomes" id="UP001149165">
    <property type="component" value="Unassembled WGS sequence"/>
</dbReference>
<accession>A0A9W9G6I8</accession>
<reference evidence="2" key="1">
    <citation type="submission" date="2022-11" db="EMBL/GenBank/DDBJ databases">
        <authorList>
            <person name="Petersen C."/>
        </authorList>
    </citation>
    <scope>NUCLEOTIDE SEQUENCE</scope>
    <source>
        <strain evidence="2">IBT 30069</strain>
    </source>
</reference>
<sequence length="118" mass="12765">MLALKMLAVVLPVLSGAYKLKACTDNACKEGCKDLSADDVSSDTECRDFGFVAKSIYWARTLNTIDAWKYEGCHGGVGSEDVWINNGNPDNGLACTDLENTDQGSTGVRYYIINNSAE</sequence>
<keyword evidence="1" id="KW-0732">Signal</keyword>